<dbReference type="VEuPathDB" id="FungiDB:AB675_8997"/>
<evidence type="ECO:0000256" key="5">
    <source>
        <dbReference type="SAM" id="MobiDB-lite"/>
    </source>
</evidence>
<sequence>MASNHEHSSVEANGDAKAQHRMSIKYDATRVQYGCHSRPLRGLMSTPKSVTFEGRFGRMFPHCLSPASFGTTDTASRQALEVLAIKMVPPEGDPPKDGADSEESAIPALYTYLGQFVDHDITFDPVTTFQCHFDPDGLTDFRTPALDLDNLYGRGPSDQPYLYDFEGSKGTKFLLGEHIKNKFDKKQRDLQRNAQGRALIGDPRNDENSIISQFHAVMLRFHNKVVDKNPHLDNSAGFPELQRIVRWHYQWVVVHDFLERIIQPKVLEGLKTGDFYDKSKLKFYKPKHQAFMPVEYSAAAYRLGHSMVRPGYRMNDDDALPFSIFPDLSDTSPDSNFGLTGFRKIEADRAIDWARFIDIELRPAGKAEANEAERKKRLQLAYRIDVSVVKPLSTLPKVVAEDSPNPSRTATSCAATSSVSPAARPSRVQWDDAIPTEAEPNPKNKLKSISEIPELAIFKDNTPLWTYILAEAALYTKENPVATSDKGIVNVRSPKLGHVGGRIVAETILGMLFADKSSFLYANPTWTPTITERALPGTEKEVFKLRDLVAYAIRD</sequence>
<dbReference type="CDD" id="cd09819">
    <property type="entry name" value="An_peroxidase_bacterial_1"/>
    <property type="match status" value="1"/>
</dbReference>
<evidence type="ECO:0000256" key="2">
    <source>
        <dbReference type="ARBA" id="ARBA00022525"/>
    </source>
</evidence>
<evidence type="ECO:0000256" key="3">
    <source>
        <dbReference type="ARBA" id="ARBA00023180"/>
    </source>
</evidence>
<organism evidence="6 7">
    <name type="scientific">Cyphellophora attinorum</name>
    <dbReference type="NCBI Taxonomy" id="1664694"/>
    <lineage>
        <taxon>Eukaryota</taxon>
        <taxon>Fungi</taxon>
        <taxon>Dikarya</taxon>
        <taxon>Ascomycota</taxon>
        <taxon>Pezizomycotina</taxon>
        <taxon>Eurotiomycetes</taxon>
        <taxon>Chaetothyriomycetidae</taxon>
        <taxon>Chaetothyriales</taxon>
        <taxon>Cyphellophoraceae</taxon>
        <taxon>Cyphellophora</taxon>
    </lineage>
</organism>
<dbReference type="GO" id="GO:0004601">
    <property type="term" value="F:peroxidase activity"/>
    <property type="evidence" value="ECO:0007669"/>
    <property type="project" value="InterPro"/>
</dbReference>
<dbReference type="InterPro" id="IPR019791">
    <property type="entry name" value="Haem_peroxidase_animal"/>
</dbReference>
<keyword evidence="4" id="KW-0479">Metal-binding</keyword>
<dbReference type="EMBL" id="LFJN01000009">
    <property type="protein sequence ID" value="KPI41770.1"/>
    <property type="molecule type" value="Genomic_DNA"/>
</dbReference>
<dbReference type="GO" id="GO:0046872">
    <property type="term" value="F:metal ion binding"/>
    <property type="evidence" value="ECO:0007669"/>
    <property type="project" value="UniProtKB-KW"/>
</dbReference>
<dbReference type="OrthoDB" id="823504at2759"/>
<dbReference type="PROSITE" id="PS50292">
    <property type="entry name" value="PEROXIDASE_3"/>
    <property type="match status" value="1"/>
</dbReference>
<feature type="binding site" description="axial binding residue" evidence="4">
    <location>
        <position position="305"/>
    </location>
    <ligand>
        <name>heme b</name>
        <dbReference type="ChEBI" id="CHEBI:60344"/>
    </ligand>
    <ligandPart>
        <name>Fe</name>
        <dbReference type="ChEBI" id="CHEBI:18248"/>
    </ligandPart>
</feature>
<keyword evidence="3" id="KW-0325">Glycoprotein</keyword>
<comment type="subcellular location">
    <subcellularLocation>
        <location evidence="1">Secreted</location>
    </subcellularLocation>
</comment>
<feature type="compositionally biased region" description="Low complexity" evidence="5">
    <location>
        <begin position="407"/>
        <end position="421"/>
    </location>
</feature>
<evidence type="ECO:0000256" key="4">
    <source>
        <dbReference type="PIRSR" id="PIRSR619791-2"/>
    </source>
</evidence>
<proteinExistence type="predicted"/>
<dbReference type="AlphaFoldDB" id="A0A0N1H6N3"/>
<dbReference type="STRING" id="1664694.A0A0N1H6N3"/>
<dbReference type="SUPFAM" id="SSF48113">
    <property type="entry name" value="Heme-dependent peroxidases"/>
    <property type="match status" value="1"/>
</dbReference>
<dbReference type="RefSeq" id="XP_018001733.1">
    <property type="nucleotide sequence ID" value="XM_018149493.1"/>
</dbReference>
<keyword evidence="4" id="KW-0349">Heme</keyword>
<gene>
    <name evidence="6" type="ORF">AB675_8997</name>
</gene>
<keyword evidence="2" id="KW-0964">Secreted</keyword>
<feature type="region of interest" description="Disordered" evidence="5">
    <location>
        <begin position="400"/>
        <end position="421"/>
    </location>
</feature>
<evidence type="ECO:0000313" key="6">
    <source>
        <dbReference type="EMBL" id="KPI41770.1"/>
    </source>
</evidence>
<dbReference type="GO" id="GO:0005576">
    <property type="term" value="C:extracellular region"/>
    <property type="evidence" value="ECO:0007669"/>
    <property type="project" value="UniProtKB-SubCell"/>
</dbReference>
<dbReference type="PANTHER" id="PTHR11475">
    <property type="entry name" value="OXIDASE/PEROXIDASE"/>
    <property type="match status" value="1"/>
</dbReference>
<keyword evidence="7" id="KW-1185">Reference proteome</keyword>
<evidence type="ECO:0000256" key="1">
    <source>
        <dbReference type="ARBA" id="ARBA00004613"/>
    </source>
</evidence>
<comment type="caution">
    <text evidence="6">The sequence shown here is derived from an EMBL/GenBank/DDBJ whole genome shotgun (WGS) entry which is preliminary data.</text>
</comment>
<dbReference type="PANTHER" id="PTHR11475:SF4">
    <property type="entry name" value="CHORION PEROXIDASE"/>
    <property type="match status" value="1"/>
</dbReference>
<evidence type="ECO:0008006" key="8">
    <source>
        <dbReference type="Google" id="ProtNLM"/>
    </source>
</evidence>
<protein>
    <recommendedName>
        <fullName evidence="8">Heme peroxidase</fullName>
    </recommendedName>
</protein>
<dbReference type="Gene3D" id="1.10.640.10">
    <property type="entry name" value="Haem peroxidase domain superfamily, animal type"/>
    <property type="match status" value="1"/>
</dbReference>
<dbReference type="InterPro" id="IPR010255">
    <property type="entry name" value="Haem_peroxidase_sf"/>
</dbReference>
<dbReference type="Pfam" id="PF03098">
    <property type="entry name" value="An_peroxidase"/>
    <property type="match status" value="1"/>
</dbReference>
<reference evidence="6 7" key="1">
    <citation type="submission" date="2015-06" db="EMBL/GenBank/DDBJ databases">
        <title>Draft genome of the ant-associated black yeast Phialophora attae CBS 131958.</title>
        <authorList>
            <person name="Moreno L.F."/>
            <person name="Stielow B.J."/>
            <person name="de Hoog S."/>
            <person name="Vicente V.A."/>
            <person name="Weiss V.A."/>
            <person name="de Vries M."/>
            <person name="Cruz L.M."/>
            <person name="Souza E.M."/>
        </authorList>
    </citation>
    <scope>NUCLEOTIDE SEQUENCE [LARGE SCALE GENOMIC DNA]</scope>
    <source>
        <strain evidence="6 7">CBS 131958</strain>
    </source>
</reference>
<dbReference type="GeneID" id="28741373"/>
<keyword evidence="4" id="KW-0408">Iron</keyword>
<dbReference type="GO" id="GO:0006979">
    <property type="term" value="P:response to oxidative stress"/>
    <property type="evidence" value="ECO:0007669"/>
    <property type="project" value="InterPro"/>
</dbReference>
<dbReference type="InterPro" id="IPR037120">
    <property type="entry name" value="Haem_peroxidase_sf_animal"/>
</dbReference>
<evidence type="ECO:0000313" key="7">
    <source>
        <dbReference type="Proteomes" id="UP000038010"/>
    </source>
</evidence>
<dbReference type="Proteomes" id="UP000038010">
    <property type="component" value="Unassembled WGS sequence"/>
</dbReference>
<name>A0A0N1H6N3_9EURO</name>
<accession>A0A0N1H6N3</accession>
<dbReference type="GO" id="GO:0020037">
    <property type="term" value="F:heme binding"/>
    <property type="evidence" value="ECO:0007669"/>
    <property type="project" value="InterPro"/>
</dbReference>